<feature type="region of interest" description="Disordered" evidence="1">
    <location>
        <begin position="527"/>
        <end position="577"/>
    </location>
</feature>
<reference evidence="2" key="1">
    <citation type="submission" date="2022-12" db="EMBL/GenBank/DDBJ databases">
        <title>Gycomyces niveus sp.nov.,a novel actinomycete isolated from soil in Shouguan.</title>
        <authorList>
            <person name="Yang X."/>
        </authorList>
    </citation>
    <scope>NUCLEOTIDE SEQUENCE</scope>
    <source>
        <strain evidence="2">NEAU-A15</strain>
    </source>
</reference>
<organism evidence="2 3">
    <name type="scientific">Glycomyces luteolus</name>
    <dbReference type="NCBI Taxonomy" id="2670330"/>
    <lineage>
        <taxon>Bacteria</taxon>
        <taxon>Bacillati</taxon>
        <taxon>Actinomycetota</taxon>
        <taxon>Actinomycetes</taxon>
        <taxon>Glycomycetales</taxon>
        <taxon>Glycomycetaceae</taxon>
        <taxon>Glycomyces</taxon>
    </lineage>
</organism>
<evidence type="ECO:0000256" key="1">
    <source>
        <dbReference type="SAM" id="MobiDB-lite"/>
    </source>
</evidence>
<sequence>MVINNPGNPLPVFHRDEEPPEEPGVNCPMVRLREHLEEPPRILQQLQHQAHRPPGGLQPSAPDPLKPLADPSELIPQVPNLLVQPSLRPVRVTDELQKLILLTLQPLTLARQLRPQLFIDALAIDYRLLQLHPKLSRQGRRYPKPAVVRPHFCFHYRDRYSLAATGLVCPAAADEVRVFDPAAVRHRVEVEPRPATCAPDHALQWVVVHPLPKSAVVLPQDFLHPVEQILTHQRLVSPLMLDTLEGDPSEVVAIPQDRADGVHRDLPSGRAPLARPSPKPGVSHSPLQLLERVHPARIQLEHHPDEGSPLLVNDHGPNLAALDGLASVPVSDGRLVRRSSIGGLRTHLVSHVCTRRPRLILVDPIEDRGHEIADVGVLGVVHDRNELNPKLLELPPRDRRIRSVPVHPRPRVHDDRPDVLLVPDARHHLQELRPPIDRHTGLPRLDVLGHDLHPKLLGLALARVPLRWNRVPLRGVIRLHLPPRGHPQIEHGTFRPDVLTHDRSAFRLVDSVRPAAFAEPGSTAALRSNSSAASIKLSTISRTSTSSRSAPVTRTRTSLPPTRLTAPPRQNSRSTPR</sequence>
<comment type="caution">
    <text evidence="2">The sequence shown here is derived from an EMBL/GenBank/DDBJ whole genome shotgun (WGS) entry which is preliminary data.</text>
</comment>
<gene>
    <name evidence="2" type="ORF">O1R50_18565</name>
</gene>
<feature type="compositionally biased region" description="Polar residues" evidence="1">
    <location>
        <begin position="527"/>
        <end position="537"/>
    </location>
</feature>
<name>A0A9X3PA60_9ACTN</name>
<dbReference type="Proteomes" id="UP001146067">
    <property type="component" value="Unassembled WGS sequence"/>
</dbReference>
<feature type="region of interest" description="Disordered" evidence="1">
    <location>
        <begin position="46"/>
        <end position="70"/>
    </location>
</feature>
<evidence type="ECO:0000313" key="2">
    <source>
        <dbReference type="EMBL" id="MDA1361638.1"/>
    </source>
</evidence>
<proteinExistence type="predicted"/>
<dbReference type="AlphaFoldDB" id="A0A9X3PA60"/>
<feature type="compositionally biased region" description="Low complexity" evidence="1">
    <location>
        <begin position="538"/>
        <end position="569"/>
    </location>
</feature>
<feature type="region of interest" description="Disordered" evidence="1">
    <location>
        <begin position="1"/>
        <end position="24"/>
    </location>
</feature>
<protein>
    <submittedName>
        <fullName evidence="2">Uncharacterized protein</fullName>
    </submittedName>
</protein>
<dbReference type="EMBL" id="JAPZVP010000015">
    <property type="protein sequence ID" value="MDA1361638.1"/>
    <property type="molecule type" value="Genomic_DNA"/>
</dbReference>
<evidence type="ECO:0000313" key="3">
    <source>
        <dbReference type="Proteomes" id="UP001146067"/>
    </source>
</evidence>
<keyword evidence="3" id="KW-1185">Reference proteome</keyword>
<feature type="region of interest" description="Disordered" evidence="1">
    <location>
        <begin position="260"/>
        <end position="284"/>
    </location>
</feature>
<accession>A0A9X3PA60</accession>